<organism evidence="3 4">
    <name type="scientific">Clohesyomyces aquaticus</name>
    <dbReference type="NCBI Taxonomy" id="1231657"/>
    <lineage>
        <taxon>Eukaryota</taxon>
        <taxon>Fungi</taxon>
        <taxon>Dikarya</taxon>
        <taxon>Ascomycota</taxon>
        <taxon>Pezizomycotina</taxon>
        <taxon>Dothideomycetes</taxon>
        <taxon>Pleosporomycetidae</taxon>
        <taxon>Pleosporales</taxon>
        <taxon>Lindgomycetaceae</taxon>
        <taxon>Clohesyomyces</taxon>
    </lineage>
</organism>
<sequence length="261" mass="27712">MFKACLLGLVGVTTVLASASCPGLTVSHDGTPAGTFKNVSGIQVYHTYPPKGKHNASTAILYVTDIFGVPLAQNKLLADSLARAGHTVLVPDLFHGDAVPANALEGPGFDFPAWIAKHPVSESDSVIAKTLAYMRGELGVKKVGAVGYCWGGKYVPRFLKGDAGGIDVGFIAHPSNLDDGEIEGMVGPISIAAGDLDDAFNATRRRTAEDILIKKNTTYQTSLYAGAPHGFGVRVDLMNKRQKFAKEGAFYQAVGWFDAWL</sequence>
<dbReference type="InterPro" id="IPR029058">
    <property type="entry name" value="AB_hydrolase_fold"/>
</dbReference>
<keyword evidence="4" id="KW-1185">Reference proteome</keyword>
<feature type="domain" description="Dienelactone hydrolase" evidence="2">
    <location>
        <begin position="52"/>
        <end position="259"/>
    </location>
</feature>
<accession>A0A1Y1Z9A8</accession>
<dbReference type="InterPro" id="IPR002925">
    <property type="entry name" value="Dienelactn_hydro"/>
</dbReference>
<evidence type="ECO:0000259" key="2">
    <source>
        <dbReference type="Pfam" id="PF01738"/>
    </source>
</evidence>
<keyword evidence="1" id="KW-0732">Signal</keyword>
<comment type="caution">
    <text evidence="3">The sequence shown here is derived from an EMBL/GenBank/DDBJ whole genome shotgun (WGS) entry which is preliminary data.</text>
</comment>
<gene>
    <name evidence="3" type="ORF">BCR34DRAFT_571107</name>
</gene>
<feature type="chain" id="PRO_5013141504" evidence="1">
    <location>
        <begin position="18"/>
        <end position="261"/>
    </location>
</feature>
<keyword evidence="3" id="KW-0378">Hydrolase</keyword>
<proteinExistence type="predicted"/>
<protein>
    <submittedName>
        <fullName evidence="3">Dienelactone hydrolase</fullName>
    </submittedName>
</protein>
<dbReference type="Pfam" id="PF01738">
    <property type="entry name" value="DLH"/>
    <property type="match status" value="1"/>
</dbReference>
<dbReference type="Gene3D" id="3.40.50.1820">
    <property type="entry name" value="alpha/beta hydrolase"/>
    <property type="match status" value="1"/>
</dbReference>
<dbReference type="SUPFAM" id="SSF53474">
    <property type="entry name" value="alpha/beta-Hydrolases"/>
    <property type="match status" value="1"/>
</dbReference>
<dbReference type="PANTHER" id="PTHR17630">
    <property type="entry name" value="DIENELACTONE HYDROLASE"/>
    <property type="match status" value="1"/>
</dbReference>
<dbReference type="EMBL" id="MCFA01000114">
    <property type="protein sequence ID" value="ORY06766.1"/>
    <property type="molecule type" value="Genomic_DNA"/>
</dbReference>
<feature type="signal peptide" evidence="1">
    <location>
        <begin position="1"/>
        <end position="17"/>
    </location>
</feature>
<evidence type="ECO:0000313" key="4">
    <source>
        <dbReference type="Proteomes" id="UP000193144"/>
    </source>
</evidence>
<evidence type="ECO:0000313" key="3">
    <source>
        <dbReference type="EMBL" id="ORY06766.1"/>
    </source>
</evidence>
<name>A0A1Y1Z9A8_9PLEO</name>
<dbReference type="Proteomes" id="UP000193144">
    <property type="component" value="Unassembled WGS sequence"/>
</dbReference>
<reference evidence="3 4" key="1">
    <citation type="submission" date="2016-07" db="EMBL/GenBank/DDBJ databases">
        <title>Pervasive Adenine N6-methylation of Active Genes in Fungi.</title>
        <authorList>
            <consortium name="DOE Joint Genome Institute"/>
            <person name="Mondo S.J."/>
            <person name="Dannebaum R.O."/>
            <person name="Kuo R.C."/>
            <person name="Labutti K."/>
            <person name="Haridas S."/>
            <person name="Kuo A."/>
            <person name="Salamov A."/>
            <person name="Ahrendt S.R."/>
            <person name="Lipzen A."/>
            <person name="Sullivan W."/>
            <person name="Andreopoulos W.B."/>
            <person name="Clum A."/>
            <person name="Lindquist E."/>
            <person name="Daum C."/>
            <person name="Ramamoorthy G.K."/>
            <person name="Gryganskyi A."/>
            <person name="Culley D."/>
            <person name="Magnuson J.K."/>
            <person name="James T.Y."/>
            <person name="O'Malley M.A."/>
            <person name="Stajich J.E."/>
            <person name="Spatafora J.W."/>
            <person name="Visel A."/>
            <person name="Grigoriev I.V."/>
        </authorList>
    </citation>
    <scope>NUCLEOTIDE SEQUENCE [LARGE SCALE GENOMIC DNA]</scope>
    <source>
        <strain evidence="3 4">CBS 115471</strain>
    </source>
</reference>
<dbReference type="AlphaFoldDB" id="A0A1Y1Z9A8"/>
<dbReference type="PROSITE" id="PS51257">
    <property type="entry name" value="PROKAR_LIPOPROTEIN"/>
    <property type="match status" value="1"/>
</dbReference>
<evidence type="ECO:0000256" key="1">
    <source>
        <dbReference type="SAM" id="SignalP"/>
    </source>
</evidence>
<dbReference type="GO" id="GO:0016787">
    <property type="term" value="F:hydrolase activity"/>
    <property type="evidence" value="ECO:0007669"/>
    <property type="project" value="UniProtKB-KW"/>
</dbReference>
<dbReference type="STRING" id="1231657.A0A1Y1Z9A8"/>
<dbReference type="OrthoDB" id="17560at2759"/>
<dbReference type="PANTHER" id="PTHR17630:SF44">
    <property type="entry name" value="PROTEIN AIM2"/>
    <property type="match status" value="1"/>
</dbReference>